<sequence length="181" mass="20465">MKTLTLLFSLCIKVQKNAFYIIFLARYVGENRAFPSKGQQIGQLILINLAIKLVNLRNLRCLKKQILLLQPQYKQSANKDQAKPEPKSDQGKKILKLIKGKQILNLIKANQILNLIQGKQILNLIKAKLSLNLIKVILLIRVASPKAEKGKDENFPDQGMTDPKADQGKAKRGQKQNTTKR</sequence>
<feature type="compositionally biased region" description="Basic residues" evidence="1">
    <location>
        <begin position="170"/>
        <end position="181"/>
    </location>
</feature>
<dbReference type="EMBL" id="CAJJDM010000095">
    <property type="protein sequence ID" value="CAD8093162.1"/>
    <property type="molecule type" value="Genomic_DNA"/>
</dbReference>
<dbReference type="Proteomes" id="UP000688137">
    <property type="component" value="Unassembled WGS sequence"/>
</dbReference>
<proteinExistence type="predicted"/>
<dbReference type="EMBL" id="CAJJDM010000095">
    <property type="protein sequence ID" value="CAD8093166.1"/>
    <property type="molecule type" value="Genomic_DNA"/>
</dbReference>
<evidence type="ECO:0000313" key="4">
    <source>
        <dbReference type="Proteomes" id="UP000688137"/>
    </source>
</evidence>
<gene>
    <name evidence="2" type="ORF">PPRIM_AZ9-3.1.T0920153</name>
    <name evidence="3" type="ORF">PPRIM_AZ9-3.1.T0920155</name>
</gene>
<evidence type="ECO:0000256" key="1">
    <source>
        <dbReference type="SAM" id="MobiDB-lite"/>
    </source>
</evidence>
<organism evidence="2 4">
    <name type="scientific">Paramecium primaurelia</name>
    <dbReference type="NCBI Taxonomy" id="5886"/>
    <lineage>
        <taxon>Eukaryota</taxon>
        <taxon>Sar</taxon>
        <taxon>Alveolata</taxon>
        <taxon>Ciliophora</taxon>
        <taxon>Intramacronucleata</taxon>
        <taxon>Oligohymenophorea</taxon>
        <taxon>Peniculida</taxon>
        <taxon>Parameciidae</taxon>
        <taxon>Paramecium</taxon>
    </lineage>
</organism>
<dbReference type="AlphaFoldDB" id="A0A8S1NLY6"/>
<name>A0A8S1NLY6_PARPR</name>
<feature type="region of interest" description="Disordered" evidence="1">
    <location>
        <begin position="147"/>
        <end position="181"/>
    </location>
</feature>
<evidence type="ECO:0000313" key="3">
    <source>
        <dbReference type="EMBL" id="CAD8093166.1"/>
    </source>
</evidence>
<reference evidence="2" key="1">
    <citation type="submission" date="2021-01" db="EMBL/GenBank/DDBJ databases">
        <authorList>
            <consortium name="Genoscope - CEA"/>
            <person name="William W."/>
        </authorList>
    </citation>
    <scope>NUCLEOTIDE SEQUENCE</scope>
</reference>
<protein>
    <submittedName>
        <fullName evidence="2">Uncharacterized protein</fullName>
    </submittedName>
</protein>
<keyword evidence="4" id="KW-1185">Reference proteome</keyword>
<comment type="caution">
    <text evidence="2">The sequence shown here is derived from an EMBL/GenBank/DDBJ whole genome shotgun (WGS) entry which is preliminary data.</text>
</comment>
<evidence type="ECO:0000313" key="2">
    <source>
        <dbReference type="EMBL" id="CAD8093162.1"/>
    </source>
</evidence>
<accession>A0A8S1NLY6</accession>